<feature type="region of interest" description="Disordered" evidence="1">
    <location>
        <begin position="275"/>
        <end position="333"/>
    </location>
</feature>
<keyword evidence="2" id="KW-0472">Membrane</keyword>
<feature type="compositionally biased region" description="Polar residues" evidence="1">
    <location>
        <begin position="1"/>
        <end position="54"/>
    </location>
</feature>
<proteinExistence type="predicted"/>
<accession>A0AA40BVD5</accession>
<feature type="compositionally biased region" description="Low complexity" evidence="1">
    <location>
        <begin position="275"/>
        <end position="293"/>
    </location>
</feature>
<feature type="region of interest" description="Disordered" evidence="1">
    <location>
        <begin position="381"/>
        <end position="445"/>
    </location>
</feature>
<feature type="compositionally biased region" description="Gly residues" evidence="1">
    <location>
        <begin position="294"/>
        <end position="304"/>
    </location>
</feature>
<feature type="compositionally biased region" description="Polar residues" evidence="1">
    <location>
        <begin position="389"/>
        <end position="405"/>
    </location>
</feature>
<keyword evidence="2" id="KW-0812">Transmembrane</keyword>
<dbReference type="Proteomes" id="UP001174934">
    <property type="component" value="Unassembled WGS sequence"/>
</dbReference>
<evidence type="ECO:0000256" key="1">
    <source>
        <dbReference type="SAM" id="MobiDB-lite"/>
    </source>
</evidence>
<keyword evidence="2" id="KW-1133">Transmembrane helix</keyword>
<feature type="compositionally biased region" description="Polar residues" evidence="1">
    <location>
        <begin position="305"/>
        <end position="320"/>
    </location>
</feature>
<organism evidence="3 4">
    <name type="scientific">Bombardia bombarda</name>
    <dbReference type="NCBI Taxonomy" id="252184"/>
    <lineage>
        <taxon>Eukaryota</taxon>
        <taxon>Fungi</taxon>
        <taxon>Dikarya</taxon>
        <taxon>Ascomycota</taxon>
        <taxon>Pezizomycotina</taxon>
        <taxon>Sordariomycetes</taxon>
        <taxon>Sordariomycetidae</taxon>
        <taxon>Sordariales</taxon>
        <taxon>Lasiosphaeriaceae</taxon>
        <taxon>Bombardia</taxon>
    </lineage>
</organism>
<comment type="caution">
    <text evidence="3">The sequence shown here is derived from an EMBL/GenBank/DDBJ whole genome shotgun (WGS) entry which is preliminary data.</text>
</comment>
<name>A0AA40BVD5_9PEZI</name>
<dbReference type="AlphaFoldDB" id="A0AA40BVD5"/>
<feature type="region of interest" description="Disordered" evidence="1">
    <location>
        <begin position="1"/>
        <end position="122"/>
    </location>
</feature>
<feature type="compositionally biased region" description="Polar residues" evidence="1">
    <location>
        <begin position="137"/>
        <end position="146"/>
    </location>
</feature>
<protein>
    <submittedName>
        <fullName evidence="3">Uncharacterized protein</fullName>
    </submittedName>
</protein>
<reference evidence="3" key="1">
    <citation type="submission" date="2023-06" db="EMBL/GenBank/DDBJ databases">
        <title>Genome-scale phylogeny and comparative genomics of the fungal order Sordariales.</title>
        <authorList>
            <consortium name="Lawrence Berkeley National Laboratory"/>
            <person name="Hensen N."/>
            <person name="Bonometti L."/>
            <person name="Westerberg I."/>
            <person name="Brannstrom I.O."/>
            <person name="Guillou S."/>
            <person name="Cros-Aarteil S."/>
            <person name="Calhoun S."/>
            <person name="Haridas S."/>
            <person name="Kuo A."/>
            <person name="Mondo S."/>
            <person name="Pangilinan J."/>
            <person name="Riley R."/>
            <person name="LaButti K."/>
            <person name="Andreopoulos B."/>
            <person name="Lipzen A."/>
            <person name="Chen C."/>
            <person name="Yanf M."/>
            <person name="Daum C."/>
            <person name="Ng V."/>
            <person name="Clum A."/>
            <person name="Steindorff A."/>
            <person name="Ohm R."/>
            <person name="Martin F."/>
            <person name="Silar P."/>
            <person name="Natvig D."/>
            <person name="Lalanne C."/>
            <person name="Gautier V."/>
            <person name="Ament-velasquez S.L."/>
            <person name="Kruys A."/>
            <person name="Hutchinson M.I."/>
            <person name="Powell A.J."/>
            <person name="Barry K."/>
            <person name="Miller A.N."/>
            <person name="Grigoriev I.V."/>
            <person name="Debuchy R."/>
            <person name="Gladieux P."/>
            <person name="Thoren M.H."/>
            <person name="Johannesson H."/>
        </authorList>
    </citation>
    <scope>NUCLEOTIDE SEQUENCE</scope>
    <source>
        <strain evidence="3">SMH3391-2</strain>
    </source>
</reference>
<feature type="transmembrane region" description="Helical" evidence="2">
    <location>
        <begin position="467"/>
        <end position="490"/>
    </location>
</feature>
<feature type="transmembrane region" description="Helical" evidence="2">
    <location>
        <begin position="511"/>
        <end position="533"/>
    </location>
</feature>
<gene>
    <name evidence="3" type="ORF">B0T17DRAFT_657312</name>
</gene>
<keyword evidence="4" id="KW-1185">Reference proteome</keyword>
<feature type="compositionally biased region" description="Low complexity" evidence="1">
    <location>
        <begin position="157"/>
        <end position="169"/>
    </location>
</feature>
<dbReference type="EMBL" id="JAULSR010000007">
    <property type="protein sequence ID" value="KAK0615038.1"/>
    <property type="molecule type" value="Genomic_DNA"/>
</dbReference>
<sequence>MDPHNTPKTSTSSLRGQAQNTPEASSPAGSAISTGTAIGPNSATGQSSTGTPTKNAAADTPLPDSDDEEDMMKNITESPNNVKNYGKDADSLSDDGTSTNDKDGDAYAGDGDDVLPPVGEERPAAFLAERIANTLNPVNWTGTNWRTLKPEPGATYSSSSSSDSSLSSSPKQPSMDVDSPAPTLTPSEREIKALKEEISKLKDELVTSQNDKIESLRHIKKTAFGQDIKSLRRFKKDVIRQDKKVKSLLAAQCRYKYQCKCQCCKAKRAQASASASDPAGADVTNGNNSAGASGVNGEGEGVGQSKGSQTQSHSPASISNYRLPGNVDETPELNHDFFANTAESDPIIYSPYVRGDGSGFGDDHDETTGGGVGLGITYYKTEPRLPPTATHQPVPANTNSSSNSRGGERIPYRPTYPVRDFDNDSDDLLESPSHFQPGKEEEEEEGTVLIRVDENGLPLPVPVRHGAIFSLFPILFAIMAVLYALLRGVYRSWQLSIGIGHGPYVNAGLRGLANIIIFTTGELSVFAAGLLFLGSMVRQRPLAVWQRLLGRLAGSGGRSD</sequence>
<evidence type="ECO:0000313" key="3">
    <source>
        <dbReference type="EMBL" id="KAK0615038.1"/>
    </source>
</evidence>
<feature type="region of interest" description="Disordered" evidence="1">
    <location>
        <begin position="137"/>
        <end position="186"/>
    </location>
</feature>
<evidence type="ECO:0000256" key="2">
    <source>
        <dbReference type="SAM" id="Phobius"/>
    </source>
</evidence>
<evidence type="ECO:0000313" key="4">
    <source>
        <dbReference type="Proteomes" id="UP001174934"/>
    </source>
</evidence>